<protein>
    <submittedName>
        <fullName evidence="1">Uncharacterized protein</fullName>
    </submittedName>
</protein>
<dbReference type="AlphaFoldDB" id="A0A1S1NSA5"/>
<dbReference type="EMBL" id="CP043420">
    <property type="protein sequence ID" value="QEL11325.1"/>
    <property type="molecule type" value="Genomic_DNA"/>
</dbReference>
<accession>A0A1S1NSA5</accession>
<keyword evidence="2" id="KW-1185">Reference proteome</keyword>
<name>A0A1S1NSA5_9GAMM</name>
<evidence type="ECO:0000313" key="1">
    <source>
        <dbReference type="EMBL" id="QEL11325.1"/>
    </source>
</evidence>
<proteinExistence type="predicted"/>
<organism evidence="1 2">
    <name type="scientific">Kushneria phosphatilytica</name>
    <dbReference type="NCBI Taxonomy" id="657387"/>
    <lineage>
        <taxon>Bacteria</taxon>
        <taxon>Pseudomonadati</taxon>
        <taxon>Pseudomonadota</taxon>
        <taxon>Gammaproteobacteria</taxon>
        <taxon>Oceanospirillales</taxon>
        <taxon>Halomonadaceae</taxon>
        <taxon>Kushneria</taxon>
    </lineage>
</organism>
<dbReference type="Proteomes" id="UP000322553">
    <property type="component" value="Chromosome"/>
</dbReference>
<reference evidence="1 2" key="1">
    <citation type="submission" date="2019-08" db="EMBL/GenBank/DDBJ databases">
        <title>Complete genome sequence of Kushneria sp. YCWA18, a halophilic phosphate-solubilizing bacterium isolated from Daqiao saltern in China.</title>
        <authorList>
            <person name="Du G.-X."/>
            <person name="Qu L.-Y."/>
        </authorList>
    </citation>
    <scope>NUCLEOTIDE SEQUENCE [LARGE SCALE GENOMIC DNA]</scope>
    <source>
        <strain evidence="1 2">YCWA18</strain>
    </source>
</reference>
<sequence length="255" mass="28414">MTTVNEMTDAQRQAIAQLETIENAMNAYHNDWDELESLRRLKNDDAHLAGWSLVGCMPDSEPQSYDDADDARTALVDELNERSESLSELAEAAVSEDAAEAHRRTADNYREAAEQIELDKLTSIVVNSSNFWITPDENKGLDAESAAELAELEAATDGHDDQDEAHDAIYEIPLSVEFRSGWTTPEQGMQASEFRIVLCTGGPHVELRGELDNYGEPDDFEVHYADWGESGQLHGFPVSSDMILEFCRMVGTYYG</sequence>
<gene>
    <name evidence="1" type="ORF">FY550_09365</name>
</gene>
<evidence type="ECO:0000313" key="2">
    <source>
        <dbReference type="Proteomes" id="UP000322553"/>
    </source>
</evidence>
<dbReference type="KEGG" id="kuy:FY550_09365"/>
<dbReference type="RefSeq" id="WP_139148659.1">
    <property type="nucleotide sequence ID" value="NZ_CP043420.1"/>
</dbReference>